<evidence type="ECO:0000313" key="9">
    <source>
        <dbReference type="Proteomes" id="UP000075809"/>
    </source>
</evidence>
<evidence type="ECO:0000256" key="6">
    <source>
        <dbReference type="SAM" id="Coils"/>
    </source>
</evidence>
<dbReference type="OrthoDB" id="7548628at2759"/>
<dbReference type="SMART" id="SM00692">
    <property type="entry name" value="DM3"/>
    <property type="match status" value="1"/>
</dbReference>
<evidence type="ECO:0000256" key="3">
    <source>
        <dbReference type="ARBA" id="ARBA00022833"/>
    </source>
</evidence>
<dbReference type="AlphaFoldDB" id="A0A151WQE1"/>
<dbReference type="GO" id="GO:0003677">
    <property type="term" value="F:DNA binding"/>
    <property type="evidence" value="ECO:0007669"/>
    <property type="project" value="UniProtKB-UniRule"/>
</dbReference>
<dbReference type="GO" id="GO:0008270">
    <property type="term" value="F:zinc ion binding"/>
    <property type="evidence" value="ECO:0007669"/>
    <property type="project" value="UniProtKB-KW"/>
</dbReference>
<dbReference type="Proteomes" id="UP000075809">
    <property type="component" value="Unassembled WGS sequence"/>
</dbReference>
<dbReference type="PANTHER" id="PTHR47696:SF1">
    <property type="entry name" value="THAP DOMAIN-CONTAINING PROTEIN 2"/>
    <property type="match status" value="1"/>
</dbReference>
<keyword evidence="1" id="KW-0479">Metal-binding</keyword>
<dbReference type="InterPro" id="IPR038441">
    <property type="entry name" value="THAP_Znf_sf"/>
</dbReference>
<sequence length="204" mass="23742">MVYTCWVCKWRGDKEPKRSFHRFPSDENQRKKWEHILGINDVVLGVRTTICSLHFTEDCFHYGVDGRTLLKEDSFPSLHLSTPAVVSQERTESLTNASECIIKNIAIKRSDKVIEDRIPNKQICLENGPSERSATYESIESNLPLQYLKRQLIAKNKKISSLKRQNRRLSLSNSKLKSRIKQMQSENAKLVTEKKLMRKKNIRP</sequence>
<feature type="coiled-coil region" evidence="6">
    <location>
        <begin position="145"/>
        <end position="200"/>
    </location>
</feature>
<reference evidence="8 9" key="1">
    <citation type="submission" date="2015-09" db="EMBL/GenBank/DDBJ databases">
        <title>Trachymyrmex zeteki WGS genome.</title>
        <authorList>
            <person name="Nygaard S."/>
            <person name="Hu H."/>
            <person name="Boomsma J."/>
            <person name="Zhang G."/>
        </authorList>
    </citation>
    <scope>NUCLEOTIDE SEQUENCE [LARGE SCALE GENOMIC DNA]</scope>
    <source>
        <strain evidence="8">Tzet28-1</strain>
        <tissue evidence="8">Whole body</tissue>
    </source>
</reference>
<dbReference type="SUPFAM" id="SSF57716">
    <property type="entry name" value="Glucocorticoid receptor-like (DNA-binding domain)"/>
    <property type="match status" value="1"/>
</dbReference>
<keyword evidence="9" id="KW-1185">Reference proteome</keyword>
<dbReference type="KEGG" id="mzt:108727536"/>
<evidence type="ECO:0000259" key="7">
    <source>
        <dbReference type="PROSITE" id="PS50950"/>
    </source>
</evidence>
<dbReference type="InterPro" id="IPR026521">
    <property type="entry name" value="THAP2"/>
</dbReference>
<dbReference type="PROSITE" id="PS50950">
    <property type="entry name" value="ZF_THAP"/>
    <property type="match status" value="1"/>
</dbReference>
<accession>A0A151WQE1</accession>
<protein>
    <submittedName>
        <fullName evidence="8">THAP domain-containing protein 1</fullName>
    </submittedName>
</protein>
<dbReference type="Pfam" id="PF05485">
    <property type="entry name" value="THAP"/>
    <property type="match status" value="1"/>
</dbReference>
<dbReference type="PANTHER" id="PTHR47696">
    <property type="entry name" value="THAP DOMAIN-CONTAINING PROTEIN 2"/>
    <property type="match status" value="1"/>
</dbReference>
<keyword evidence="4 5" id="KW-0238">DNA-binding</keyword>
<gene>
    <name evidence="8" type="ORF">ALC60_10857</name>
</gene>
<organism evidence="8 9">
    <name type="scientific">Mycetomoellerius zeteki</name>
    <dbReference type="NCBI Taxonomy" id="64791"/>
    <lineage>
        <taxon>Eukaryota</taxon>
        <taxon>Metazoa</taxon>
        <taxon>Ecdysozoa</taxon>
        <taxon>Arthropoda</taxon>
        <taxon>Hexapoda</taxon>
        <taxon>Insecta</taxon>
        <taxon>Pterygota</taxon>
        <taxon>Neoptera</taxon>
        <taxon>Endopterygota</taxon>
        <taxon>Hymenoptera</taxon>
        <taxon>Apocrita</taxon>
        <taxon>Aculeata</taxon>
        <taxon>Formicoidea</taxon>
        <taxon>Formicidae</taxon>
        <taxon>Myrmicinae</taxon>
        <taxon>Mycetomoellerius</taxon>
    </lineage>
</organism>
<evidence type="ECO:0000313" key="8">
    <source>
        <dbReference type="EMBL" id="KYQ50076.1"/>
    </source>
</evidence>
<evidence type="ECO:0000256" key="2">
    <source>
        <dbReference type="ARBA" id="ARBA00022771"/>
    </source>
</evidence>
<dbReference type="SMART" id="SM00980">
    <property type="entry name" value="THAP"/>
    <property type="match status" value="1"/>
</dbReference>
<evidence type="ECO:0000256" key="1">
    <source>
        <dbReference type="ARBA" id="ARBA00022723"/>
    </source>
</evidence>
<keyword evidence="2 5" id="KW-0863">Zinc-finger</keyword>
<keyword evidence="6" id="KW-0175">Coiled coil</keyword>
<keyword evidence="3" id="KW-0862">Zinc</keyword>
<dbReference type="EMBL" id="KQ982837">
    <property type="protein sequence ID" value="KYQ50076.1"/>
    <property type="molecule type" value="Genomic_DNA"/>
</dbReference>
<dbReference type="Gene3D" id="6.20.210.20">
    <property type="entry name" value="THAP domain"/>
    <property type="match status" value="1"/>
</dbReference>
<dbReference type="InterPro" id="IPR006612">
    <property type="entry name" value="THAP_Znf"/>
</dbReference>
<feature type="domain" description="THAP-type" evidence="7">
    <location>
        <begin position="1"/>
        <end position="79"/>
    </location>
</feature>
<name>A0A151WQE1_9HYME</name>
<proteinExistence type="predicted"/>
<evidence type="ECO:0000256" key="4">
    <source>
        <dbReference type="ARBA" id="ARBA00023125"/>
    </source>
</evidence>
<evidence type="ECO:0000256" key="5">
    <source>
        <dbReference type="PROSITE-ProRule" id="PRU00309"/>
    </source>
</evidence>